<reference evidence="4 5" key="1">
    <citation type="submission" date="2020-08" db="EMBL/GenBank/DDBJ databases">
        <title>Whole genome shotgun sequence of Actinocatenispora thailandica NBRC 105041.</title>
        <authorList>
            <person name="Komaki H."/>
            <person name="Tamura T."/>
        </authorList>
    </citation>
    <scope>NUCLEOTIDE SEQUENCE [LARGE SCALE GENOMIC DNA]</scope>
    <source>
        <strain evidence="4 5">NBRC 105041</strain>
    </source>
</reference>
<dbReference type="Pfam" id="PF08240">
    <property type="entry name" value="ADH_N"/>
    <property type="match status" value="1"/>
</dbReference>
<dbReference type="Gene3D" id="3.90.180.10">
    <property type="entry name" value="Medium-chain alcohol dehydrogenases, catalytic domain"/>
    <property type="match status" value="1"/>
</dbReference>
<protein>
    <submittedName>
        <fullName evidence="4">NADPH:quinone reductase</fullName>
    </submittedName>
</protein>
<dbReference type="RefSeq" id="WP_203960117.1">
    <property type="nucleotide sequence ID" value="NZ_AP023355.1"/>
</dbReference>
<organism evidence="4 5">
    <name type="scientific">Actinocatenispora thailandica</name>
    <dbReference type="NCBI Taxonomy" id="227318"/>
    <lineage>
        <taxon>Bacteria</taxon>
        <taxon>Bacillati</taxon>
        <taxon>Actinomycetota</taxon>
        <taxon>Actinomycetes</taxon>
        <taxon>Micromonosporales</taxon>
        <taxon>Micromonosporaceae</taxon>
        <taxon>Actinocatenispora</taxon>
    </lineage>
</organism>
<name>A0A7R7DKH7_9ACTN</name>
<dbReference type="SUPFAM" id="SSF50129">
    <property type="entry name" value="GroES-like"/>
    <property type="match status" value="1"/>
</dbReference>
<keyword evidence="2" id="KW-0560">Oxidoreductase</keyword>
<dbReference type="InterPro" id="IPR011032">
    <property type="entry name" value="GroES-like_sf"/>
</dbReference>
<accession>A0A7R7DKH7</accession>
<evidence type="ECO:0000259" key="3">
    <source>
        <dbReference type="SMART" id="SM00829"/>
    </source>
</evidence>
<gene>
    <name evidence="4" type="primary">qor_3</name>
    <name evidence="4" type="ORF">Athai_06880</name>
</gene>
<dbReference type="SUPFAM" id="SSF51735">
    <property type="entry name" value="NAD(P)-binding Rossmann-fold domains"/>
    <property type="match status" value="1"/>
</dbReference>
<dbReference type="PANTHER" id="PTHR48106">
    <property type="entry name" value="QUINONE OXIDOREDUCTASE PIG3-RELATED"/>
    <property type="match status" value="1"/>
</dbReference>
<keyword evidence="1" id="KW-0521">NADP</keyword>
<dbReference type="SMART" id="SM00829">
    <property type="entry name" value="PKS_ER"/>
    <property type="match status" value="1"/>
</dbReference>
<sequence>MLLVQATRFGGPDVLVAHQVLGPVPAPGEVLIAVAAIDTMVIETRIRAGTAGQWFPVTPPYVPGGAVTGTVVAVGDGVDPALRGRRVAAYVDGSYAEQVVAPAAELVDVPDALDLPESAALLHDGPTALALAELAGLKPDQRVVVVGGTGGAAILLVQLAHAIGAHVLATARGAAKLDLARRLGADEVVETGRADWASLRAAVVFDGVGGTTGTAAVAAVADGGTFLGYGAATSGGFATVAADRDLTSYGIGDVQFDPPRRRELLARSFAAAVEGTIVPVVGQTFPLAQASGAHAAIEARTVTGKTLLLP</sequence>
<dbReference type="InterPro" id="IPR013154">
    <property type="entry name" value="ADH-like_N"/>
</dbReference>
<evidence type="ECO:0000256" key="2">
    <source>
        <dbReference type="ARBA" id="ARBA00023002"/>
    </source>
</evidence>
<evidence type="ECO:0000313" key="5">
    <source>
        <dbReference type="Proteomes" id="UP000611640"/>
    </source>
</evidence>
<feature type="domain" description="Enoyl reductase (ER)" evidence="3">
    <location>
        <begin position="10"/>
        <end position="308"/>
    </location>
</feature>
<dbReference type="PANTHER" id="PTHR48106:SF13">
    <property type="entry name" value="QUINONE OXIDOREDUCTASE-RELATED"/>
    <property type="match status" value="1"/>
</dbReference>
<dbReference type="InterPro" id="IPR020843">
    <property type="entry name" value="ER"/>
</dbReference>
<proteinExistence type="predicted"/>
<dbReference type="EMBL" id="AP023355">
    <property type="protein sequence ID" value="BCJ33185.1"/>
    <property type="molecule type" value="Genomic_DNA"/>
</dbReference>
<dbReference type="KEGG" id="atl:Athai_06880"/>
<dbReference type="AlphaFoldDB" id="A0A7R7DKH7"/>
<dbReference type="InterPro" id="IPR036291">
    <property type="entry name" value="NAD(P)-bd_dom_sf"/>
</dbReference>
<keyword evidence="5" id="KW-1185">Reference proteome</keyword>
<dbReference type="Pfam" id="PF13602">
    <property type="entry name" value="ADH_zinc_N_2"/>
    <property type="match status" value="1"/>
</dbReference>
<dbReference type="GO" id="GO:0035925">
    <property type="term" value="F:mRNA 3'-UTR AU-rich region binding"/>
    <property type="evidence" value="ECO:0007669"/>
    <property type="project" value="TreeGrafter"/>
</dbReference>
<dbReference type="GO" id="GO:0005829">
    <property type="term" value="C:cytosol"/>
    <property type="evidence" value="ECO:0007669"/>
    <property type="project" value="TreeGrafter"/>
</dbReference>
<dbReference type="GO" id="GO:0003960">
    <property type="term" value="F:quinone reductase (NADPH) activity"/>
    <property type="evidence" value="ECO:0007669"/>
    <property type="project" value="TreeGrafter"/>
</dbReference>
<evidence type="ECO:0000313" key="4">
    <source>
        <dbReference type="EMBL" id="BCJ33185.1"/>
    </source>
</evidence>
<dbReference type="Gene3D" id="3.40.50.720">
    <property type="entry name" value="NAD(P)-binding Rossmann-like Domain"/>
    <property type="match status" value="1"/>
</dbReference>
<dbReference type="Proteomes" id="UP000611640">
    <property type="component" value="Chromosome"/>
</dbReference>
<dbReference type="GO" id="GO:0070402">
    <property type="term" value="F:NADPH binding"/>
    <property type="evidence" value="ECO:0007669"/>
    <property type="project" value="TreeGrafter"/>
</dbReference>
<evidence type="ECO:0000256" key="1">
    <source>
        <dbReference type="ARBA" id="ARBA00022857"/>
    </source>
</evidence>